<dbReference type="RefSeq" id="WP_345371067.1">
    <property type="nucleotide sequence ID" value="NZ_BAABKD010000009.1"/>
</dbReference>
<dbReference type="Gene3D" id="3.60.15.10">
    <property type="entry name" value="Ribonuclease Z/Hydroxyacylglutathione hydrolase-like"/>
    <property type="match status" value="1"/>
</dbReference>
<dbReference type="EMBL" id="BAABKD010000009">
    <property type="protein sequence ID" value="GAA5091340.1"/>
    <property type="molecule type" value="Genomic_DNA"/>
</dbReference>
<protein>
    <recommendedName>
        <fullName evidence="3">Metallo-beta-lactamase domain-containing protein</fullName>
    </recommendedName>
</protein>
<evidence type="ECO:0008006" key="3">
    <source>
        <dbReference type="Google" id="ProtNLM"/>
    </source>
</evidence>
<reference evidence="2" key="1">
    <citation type="journal article" date="2019" name="Int. J. Syst. Evol. Microbiol.">
        <title>The Global Catalogue of Microorganisms (GCM) 10K type strain sequencing project: providing services to taxonomists for standard genome sequencing and annotation.</title>
        <authorList>
            <consortium name="The Broad Institute Genomics Platform"/>
            <consortium name="The Broad Institute Genome Sequencing Center for Infectious Disease"/>
            <person name="Wu L."/>
            <person name="Ma J."/>
        </authorList>
    </citation>
    <scope>NUCLEOTIDE SEQUENCE [LARGE SCALE GENOMIC DNA]</scope>
    <source>
        <strain evidence="2">JCM 18423</strain>
    </source>
</reference>
<proteinExistence type="predicted"/>
<sequence>MSVFRPPVEHIIKTKDEKQKFWGPKLGDSAPDLLITPEVLHGDTLAFAGQRIEIVGLESKTPNRNVLWIPSIQTILGGILLDSGEHVWLADTAAKEQREVWGEQLSYLEGLDVKTVIPGHYQGKLPTEAKVLTGGIQWD</sequence>
<comment type="caution">
    <text evidence="1">The sequence shown here is derived from an EMBL/GenBank/DDBJ whole genome shotgun (WGS) entry which is preliminary data.</text>
</comment>
<dbReference type="InterPro" id="IPR036866">
    <property type="entry name" value="RibonucZ/Hydroxyglut_hydro"/>
</dbReference>
<accession>A0ABP9M668</accession>
<evidence type="ECO:0000313" key="2">
    <source>
        <dbReference type="Proteomes" id="UP001500227"/>
    </source>
</evidence>
<dbReference type="SUPFAM" id="SSF56281">
    <property type="entry name" value="Metallo-hydrolase/oxidoreductase"/>
    <property type="match status" value="1"/>
</dbReference>
<name>A0ABP9M668_9BURK</name>
<dbReference type="Proteomes" id="UP001500227">
    <property type="component" value="Unassembled WGS sequence"/>
</dbReference>
<keyword evidence="2" id="KW-1185">Reference proteome</keyword>
<evidence type="ECO:0000313" key="1">
    <source>
        <dbReference type="EMBL" id="GAA5091340.1"/>
    </source>
</evidence>
<organism evidence="1 2">
    <name type="scientific">Paenalcaligenes hermetiae</name>
    <dbReference type="NCBI Taxonomy" id="1157987"/>
    <lineage>
        <taxon>Bacteria</taxon>
        <taxon>Pseudomonadati</taxon>
        <taxon>Pseudomonadota</taxon>
        <taxon>Betaproteobacteria</taxon>
        <taxon>Burkholderiales</taxon>
        <taxon>Alcaligenaceae</taxon>
        <taxon>Paenalcaligenes</taxon>
    </lineage>
</organism>
<gene>
    <name evidence="1" type="ORF">GCM10023337_17090</name>
</gene>